<accession>A0A0B7BXN0</accession>
<reference evidence="1" key="1">
    <citation type="submission" date="2014-12" db="EMBL/GenBank/DDBJ databases">
        <title>Insight into the proteome of Arion vulgaris.</title>
        <authorList>
            <person name="Aradska J."/>
            <person name="Bulat T."/>
            <person name="Smidak R."/>
            <person name="Sarate P."/>
            <person name="Gangsoo J."/>
            <person name="Sialana F."/>
            <person name="Bilban M."/>
            <person name="Lubec G."/>
        </authorList>
    </citation>
    <scope>NUCLEOTIDE SEQUENCE</scope>
    <source>
        <tissue evidence="1">Skin</tissue>
    </source>
</reference>
<name>A0A0B7BXN0_9EUPU</name>
<organism evidence="1">
    <name type="scientific">Arion vulgaris</name>
    <dbReference type="NCBI Taxonomy" id="1028688"/>
    <lineage>
        <taxon>Eukaryota</taxon>
        <taxon>Metazoa</taxon>
        <taxon>Spiralia</taxon>
        <taxon>Lophotrochozoa</taxon>
        <taxon>Mollusca</taxon>
        <taxon>Gastropoda</taxon>
        <taxon>Heterobranchia</taxon>
        <taxon>Euthyneura</taxon>
        <taxon>Panpulmonata</taxon>
        <taxon>Eupulmonata</taxon>
        <taxon>Stylommatophora</taxon>
        <taxon>Helicina</taxon>
        <taxon>Arionoidea</taxon>
        <taxon>Arionidae</taxon>
        <taxon>Arion</taxon>
    </lineage>
</organism>
<dbReference type="AlphaFoldDB" id="A0A0B7BXN0"/>
<evidence type="ECO:0008006" key="2">
    <source>
        <dbReference type="Google" id="ProtNLM"/>
    </source>
</evidence>
<sequence length="52" mass="6070">MLCNGMQRESTIKKKQLENILYQKEISVCCIQETHIQESKQFKIQGYQCCSG</sequence>
<evidence type="ECO:0000313" key="1">
    <source>
        <dbReference type="EMBL" id="CEK97687.1"/>
    </source>
</evidence>
<protein>
    <recommendedName>
        <fullName evidence="2">Endonuclease/exonuclease/phosphatase domain-containing protein</fullName>
    </recommendedName>
</protein>
<dbReference type="Gene3D" id="3.60.10.10">
    <property type="entry name" value="Endonuclease/exonuclease/phosphatase"/>
    <property type="match status" value="1"/>
</dbReference>
<proteinExistence type="predicted"/>
<dbReference type="EMBL" id="HACG01050822">
    <property type="protein sequence ID" value="CEK97687.1"/>
    <property type="molecule type" value="Transcribed_RNA"/>
</dbReference>
<dbReference type="InterPro" id="IPR036691">
    <property type="entry name" value="Endo/exonu/phosph_ase_sf"/>
</dbReference>
<gene>
    <name evidence="1" type="primary">ORF216593</name>
</gene>